<gene>
    <name evidence="2" type="ORF">CBG52_12715</name>
</gene>
<feature type="domain" description="IrrE N-terminal-like" evidence="1">
    <location>
        <begin position="60"/>
        <end position="128"/>
    </location>
</feature>
<dbReference type="InterPro" id="IPR010359">
    <property type="entry name" value="IrrE_HExxH"/>
</dbReference>
<evidence type="ECO:0000313" key="3">
    <source>
        <dbReference type="Proteomes" id="UP000221504"/>
    </source>
</evidence>
<proteinExistence type="predicted"/>
<accession>A0A2C6AN77</accession>
<evidence type="ECO:0000313" key="2">
    <source>
        <dbReference type="EMBL" id="PHI03579.1"/>
    </source>
</evidence>
<organism evidence="2 3">
    <name type="scientific">Fusobacterium nucleatum subsp. polymorphum</name>
    <name type="common">Fusobacterium polymorphum</name>
    <dbReference type="NCBI Taxonomy" id="76857"/>
    <lineage>
        <taxon>Bacteria</taxon>
        <taxon>Fusobacteriati</taxon>
        <taxon>Fusobacteriota</taxon>
        <taxon>Fusobacteriia</taxon>
        <taxon>Fusobacteriales</taxon>
        <taxon>Fusobacteriaceae</taxon>
        <taxon>Fusobacterium</taxon>
    </lineage>
</organism>
<evidence type="ECO:0000259" key="1">
    <source>
        <dbReference type="Pfam" id="PF06114"/>
    </source>
</evidence>
<protein>
    <recommendedName>
        <fullName evidence="1">IrrE N-terminal-like domain-containing protein</fullName>
    </recommendedName>
</protein>
<sequence>MVNYKELYNIISDFISNPKVEMSKGDIYLLIDSLKEELNIILYEYTDFDELAKVSLDGFTVYDGENYIIFYNTQRKKRISFTLGHELGHIILGHFLLESVSSSVEIQTDLEMEANVFSRCINLPARVISVHRLIFGDDLVEKYLSSKNFSSEFIKMAFIWQGEDLNNLVYPTEYYFQEVIKEEVDELFELQKVFNKKVD</sequence>
<dbReference type="AlphaFoldDB" id="A0A2C6AN77"/>
<dbReference type="Proteomes" id="UP000221504">
    <property type="component" value="Unassembled WGS sequence"/>
</dbReference>
<dbReference type="Pfam" id="PF06114">
    <property type="entry name" value="Peptidase_M78"/>
    <property type="match status" value="1"/>
</dbReference>
<name>A0A2C6AN77_FUSNP</name>
<comment type="caution">
    <text evidence="2">The sequence shown here is derived from an EMBL/GenBank/DDBJ whole genome shotgun (WGS) entry which is preliminary data.</text>
</comment>
<reference evidence="2 3" key="1">
    <citation type="submission" date="2017-06" db="EMBL/GenBank/DDBJ databases">
        <title>Draft genome sequence of Fusobacterium nucleatum subsp. polymorphum KCOM 1267 (=ChDC F290).</title>
        <authorList>
            <person name="Kook J.-K."/>
            <person name="Park S.-N."/>
            <person name="Lim Y.K."/>
            <person name="Roh H."/>
        </authorList>
    </citation>
    <scope>NUCLEOTIDE SEQUENCE [LARGE SCALE GENOMIC DNA]</scope>
    <source>
        <strain evidence="3">KCOM 1267(ChDC F290)</strain>
    </source>
</reference>
<dbReference type="RefSeq" id="WP_099011993.1">
    <property type="nucleotide sequence ID" value="NZ_CP077154.1"/>
</dbReference>
<dbReference type="EMBL" id="NIRM01000009">
    <property type="protein sequence ID" value="PHI03579.1"/>
    <property type="molecule type" value="Genomic_DNA"/>
</dbReference>
<dbReference type="Gene3D" id="1.10.10.2910">
    <property type="match status" value="1"/>
</dbReference>